<dbReference type="OrthoDB" id="3049698at2759"/>
<sequence>MNRFECKSRLNIPYYDVALPPEAAIMIREDLEWTSPGGMAKKVMAAYPTVTSAQVHKAWTTMSKTLWKRDPEQLPSIKVLLKEYRDEVDMLEITAAEGIEQVAWVMKKIAEPLRGKIVEIGIDATCKNWIYLKISPADQT</sequence>
<keyword evidence="2" id="KW-1185">Reference proteome</keyword>
<evidence type="ECO:0000313" key="2">
    <source>
        <dbReference type="Proteomes" id="UP000724874"/>
    </source>
</evidence>
<gene>
    <name evidence="1" type="ORF">CPB84DRAFT_286538</name>
</gene>
<proteinExistence type="predicted"/>
<evidence type="ECO:0000313" key="1">
    <source>
        <dbReference type="EMBL" id="KAF8879754.1"/>
    </source>
</evidence>
<organism evidence="1 2">
    <name type="scientific">Gymnopilus junonius</name>
    <name type="common">Spectacular rustgill mushroom</name>
    <name type="synonym">Gymnopilus spectabilis subsp. junonius</name>
    <dbReference type="NCBI Taxonomy" id="109634"/>
    <lineage>
        <taxon>Eukaryota</taxon>
        <taxon>Fungi</taxon>
        <taxon>Dikarya</taxon>
        <taxon>Basidiomycota</taxon>
        <taxon>Agaricomycotina</taxon>
        <taxon>Agaricomycetes</taxon>
        <taxon>Agaricomycetidae</taxon>
        <taxon>Agaricales</taxon>
        <taxon>Agaricineae</taxon>
        <taxon>Hymenogastraceae</taxon>
        <taxon>Gymnopilus</taxon>
    </lineage>
</organism>
<dbReference type="EMBL" id="JADNYJ010000146">
    <property type="protein sequence ID" value="KAF8879754.1"/>
    <property type="molecule type" value="Genomic_DNA"/>
</dbReference>
<accession>A0A9P5NB80</accession>
<protein>
    <submittedName>
        <fullName evidence="1">Uncharacterized protein</fullName>
    </submittedName>
</protein>
<reference evidence="1" key="1">
    <citation type="submission" date="2020-11" db="EMBL/GenBank/DDBJ databases">
        <authorList>
            <consortium name="DOE Joint Genome Institute"/>
            <person name="Ahrendt S."/>
            <person name="Riley R."/>
            <person name="Andreopoulos W."/>
            <person name="LaButti K."/>
            <person name="Pangilinan J."/>
            <person name="Ruiz-duenas F.J."/>
            <person name="Barrasa J.M."/>
            <person name="Sanchez-Garcia M."/>
            <person name="Camarero S."/>
            <person name="Miyauchi S."/>
            <person name="Serrano A."/>
            <person name="Linde D."/>
            <person name="Babiker R."/>
            <person name="Drula E."/>
            <person name="Ayuso-Fernandez I."/>
            <person name="Pacheco R."/>
            <person name="Padilla G."/>
            <person name="Ferreira P."/>
            <person name="Barriuso J."/>
            <person name="Kellner H."/>
            <person name="Castanera R."/>
            <person name="Alfaro M."/>
            <person name="Ramirez L."/>
            <person name="Pisabarro A.G."/>
            <person name="Kuo A."/>
            <person name="Tritt A."/>
            <person name="Lipzen A."/>
            <person name="He G."/>
            <person name="Yan M."/>
            <person name="Ng V."/>
            <person name="Cullen D."/>
            <person name="Martin F."/>
            <person name="Rosso M.-N."/>
            <person name="Henrissat B."/>
            <person name="Hibbett D."/>
            <person name="Martinez A.T."/>
            <person name="Grigoriev I.V."/>
        </authorList>
    </citation>
    <scope>NUCLEOTIDE SEQUENCE</scope>
    <source>
        <strain evidence="1">AH 44721</strain>
    </source>
</reference>
<dbReference type="AlphaFoldDB" id="A0A9P5NB80"/>
<comment type="caution">
    <text evidence="1">The sequence shown here is derived from an EMBL/GenBank/DDBJ whole genome shotgun (WGS) entry which is preliminary data.</text>
</comment>
<dbReference type="Proteomes" id="UP000724874">
    <property type="component" value="Unassembled WGS sequence"/>
</dbReference>
<name>A0A9P5NB80_GYMJU</name>